<gene>
    <name evidence="5" type="ORF">AVM11_12015</name>
</gene>
<evidence type="ECO:0000259" key="4">
    <source>
        <dbReference type="SMART" id="SM00363"/>
    </source>
</evidence>
<dbReference type="Proteomes" id="UP000078460">
    <property type="component" value="Unassembled WGS sequence"/>
</dbReference>
<dbReference type="PANTHER" id="PTHR32319:SF0">
    <property type="entry name" value="BACTERIAL HEMOLYSIN-LIKE PROTEIN"/>
    <property type="match status" value="1"/>
</dbReference>
<comment type="caution">
    <text evidence="5">The sequence shown here is derived from an EMBL/GenBank/DDBJ whole genome shotgun (WGS) entry which is preliminary data.</text>
</comment>
<dbReference type="InterPro" id="IPR002942">
    <property type="entry name" value="S4_RNA-bd"/>
</dbReference>
<dbReference type="InterPro" id="IPR002877">
    <property type="entry name" value="RNA_MeTrfase_FtsJ_dom"/>
</dbReference>
<dbReference type="Gene3D" id="3.10.290.10">
    <property type="entry name" value="RNA-binding S4 domain"/>
    <property type="match status" value="1"/>
</dbReference>
<dbReference type="InterPro" id="IPR036986">
    <property type="entry name" value="S4_RNA-bd_sf"/>
</dbReference>
<dbReference type="InterPro" id="IPR047048">
    <property type="entry name" value="TlyA"/>
</dbReference>
<protein>
    <recommendedName>
        <fullName evidence="4">RNA-binding S4 domain-containing protein</fullName>
    </recommendedName>
</protein>
<dbReference type="SUPFAM" id="SSF53335">
    <property type="entry name" value="S-adenosyl-L-methionine-dependent methyltransferases"/>
    <property type="match status" value="1"/>
</dbReference>
<dbReference type="AlphaFoldDB" id="A0A175XZI8"/>
<dbReference type="GO" id="GO:0008168">
    <property type="term" value="F:methyltransferase activity"/>
    <property type="evidence" value="ECO:0007669"/>
    <property type="project" value="InterPro"/>
</dbReference>
<comment type="similarity">
    <text evidence="2">Belongs to the TlyA family.</text>
</comment>
<dbReference type="InterPro" id="IPR029063">
    <property type="entry name" value="SAM-dependent_MTases_sf"/>
</dbReference>
<organism evidence="5 6">
    <name type="scientific">Sphingomonas melonis TY</name>
    <dbReference type="NCBI Taxonomy" id="621456"/>
    <lineage>
        <taxon>Bacteria</taxon>
        <taxon>Pseudomonadati</taxon>
        <taxon>Pseudomonadota</taxon>
        <taxon>Alphaproteobacteria</taxon>
        <taxon>Sphingomonadales</taxon>
        <taxon>Sphingomonadaceae</taxon>
        <taxon>Sphingomonas</taxon>
    </lineage>
</organism>
<name>A0A175XZI8_9SPHN</name>
<dbReference type="STRING" id="621456.BJP26_14655"/>
<proteinExistence type="inferred from homology"/>
<dbReference type="KEGG" id="smy:BJP26_14655"/>
<evidence type="ECO:0000256" key="3">
    <source>
        <dbReference type="PROSITE-ProRule" id="PRU00182"/>
    </source>
</evidence>
<reference evidence="5" key="1">
    <citation type="submission" date="2016-03" db="EMBL/GenBank/DDBJ databases">
        <title>Sphingomonas melonis TY, whole genome shotgun sequencing.</title>
        <authorList>
            <person name="Wang H."/>
            <person name="Zhu P."/>
        </authorList>
    </citation>
    <scope>NUCLEOTIDE SEQUENCE [LARGE SCALE GENOMIC DNA]</scope>
    <source>
        <strain evidence="5">TY</strain>
    </source>
</reference>
<dbReference type="GO" id="GO:0032259">
    <property type="term" value="P:methylation"/>
    <property type="evidence" value="ECO:0007669"/>
    <property type="project" value="InterPro"/>
</dbReference>
<dbReference type="Pfam" id="PF01728">
    <property type="entry name" value="FtsJ"/>
    <property type="match status" value="1"/>
</dbReference>
<dbReference type="SMART" id="SM00363">
    <property type="entry name" value="S4"/>
    <property type="match status" value="1"/>
</dbReference>
<evidence type="ECO:0000313" key="6">
    <source>
        <dbReference type="Proteomes" id="UP000078460"/>
    </source>
</evidence>
<keyword evidence="6" id="KW-1185">Reference proteome</keyword>
<feature type="domain" description="RNA-binding S4" evidence="4">
    <location>
        <begin position="10"/>
        <end position="72"/>
    </location>
</feature>
<evidence type="ECO:0000256" key="1">
    <source>
        <dbReference type="ARBA" id="ARBA00022884"/>
    </source>
</evidence>
<evidence type="ECO:0000313" key="5">
    <source>
        <dbReference type="EMBL" id="KZB93586.1"/>
    </source>
</evidence>
<dbReference type="PROSITE" id="PS50889">
    <property type="entry name" value="S4"/>
    <property type="match status" value="1"/>
</dbReference>
<dbReference type="RefSeq" id="WP_062126228.1">
    <property type="nucleotide sequence ID" value="NZ_CP017578.1"/>
</dbReference>
<sequence length="276" mass="29197">MVKAKAEPKTRLDEYLVRDGRLDGLKAAQAWIMSGKVVVDGIVITKPGTLLARQAKVSLRGIQSRFASRGGFKLEKALSRFGIDVGGLTCMDAGASTGGFTDCLLQHGAAKVYAVEVGYGQLLGRLALDPRVVSLEKTNVAEMTRDRLDRPLDFACGDLSYLSLTKAVPILADLFDGTPHLAMLVKPLYEGLAQDDITNPAALEEVLDRLVGSLGSIGHPPSDACVSPIKGGRGAIEFLFHFGGANPPVTGRGVVIAAMDDLVASPPVEDEAELTK</sequence>
<dbReference type="Pfam" id="PF01479">
    <property type="entry name" value="S4"/>
    <property type="match status" value="1"/>
</dbReference>
<keyword evidence="1 3" id="KW-0694">RNA-binding</keyword>
<dbReference type="CDD" id="cd00165">
    <property type="entry name" value="S4"/>
    <property type="match status" value="1"/>
</dbReference>
<accession>A0A175XZI8</accession>
<dbReference type="SUPFAM" id="SSF55174">
    <property type="entry name" value="Alpha-L RNA-binding motif"/>
    <property type="match status" value="1"/>
</dbReference>
<dbReference type="PANTHER" id="PTHR32319">
    <property type="entry name" value="BACTERIAL HEMOLYSIN-LIKE PROTEIN"/>
    <property type="match status" value="1"/>
</dbReference>
<dbReference type="EMBL" id="LQCK02000068">
    <property type="protein sequence ID" value="KZB93586.1"/>
    <property type="molecule type" value="Genomic_DNA"/>
</dbReference>
<dbReference type="OrthoDB" id="9784736at2"/>
<dbReference type="GO" id="GO:0003723">
    <property type="term" value="F:RNA binding"/>
    <property type="evidence" value="ECO:0007669"/>
    <property type="project" value="UniProtKB-KW"/>
</dbReference>
<evidence type="ECO:0000256" key="2">
    <source>
        <dbReference type="ARBA" id="ARBA00029460"/>
    </source>
</evidence>
<dbReference type="Gene3D" id="3.40.50.150">
    <property type="entry name" value="Vaccinia Virus protein VP39"/>
    <property type="match status" value="1"/>
</dbReference>